<accession>A0A916YP93</accession>
<dbReference type="InterPro" id="IPR050390">
    <property type="entry name" value="C5-Methyltransferase"/>
</dbReference>
<dbReference type="Proteomes" id="UP000609064">
    <property type="component" value="Unassembled WGS sequence"/>
</dbReference>
<dbReference type="AlphaFoldDB" id="A0A916YP93"/>
<sequence>MQLVLSTFTGIGMLDDGFKKNGFCVVSAGDIITNQPIQDFNGILGKFDGIIGGSPCQGFSIVNRSRNQNTESIELFLQFARIVIECQPKWFLLENVPQVPDIIVDGYHVQRFNLNPFDIGFSQNRNRTFQFGSKEGLLLELPPVRKYNGQKQNCALACEGRKAERRNFDDFCKLQGFSGPPLLESFHKAAKYKAVGNGVHLGVSNVIARAIKNATESQSRTIFNTKTCPCGCGRALQGKQKSANNTCRKRLSVRKLSELTSLNSHQV</sequence>
<dbReference type="InterPro" id="IPR001525">
    <property type="entry name" value="C5_MeTfrase"/>
</dbReference>
<dbReference type="Pfam" id="PF00145">
    <property type="entry name" value="DNA_methylase"/>
    <property type="match status" value="1"/>
</dbReference>
<organism evidence="7 8">
    <name type="scientific">Emticicia aquatilis</name>
    <dbReference type="NCBI Taxonomy" id="1537369"/>
    <lineage>
        <taxon>Bacteria</taxon>
        <taxon>Pseudomonadati</taxon>
        <taxon>Bacteroidota</taxon>
        <taxon>Cytophagia</taxon>
        <taxon>Cytophagales</taxon>
        <taxon>Leadbetterellaceae</taxon>
        <taxon>Emticicia</taxon>
    </lineage>
</organism>
<dbReference type="SUPFAM" id="SSF53335">
    <property type="entry name" value="S-adenosyl-L-methionine-dependent methyltransferases"/>
    <property type="match status" value="1"/>
</dbReference>
<evidence type="ECO:0000256" key="1">
    <source>
        <dbReference type="ARBA" id="ARBA00011975"/>
    </source>
</evidence>
<dbReference type="GO" id="GO:0032259">
    <property type="term" value="P:methylation"/>
    <property type="evidence" value="ECO:0007669"/>
    <property type="project" value="UniProtKB-KW"/>
</dbReference>
<reference evidence="7" key="1">
    <citation type="journal article" date="2014" name="Int. J. Syst. Evol. Microbiol.">
        <title>Complete genome sequence of Corynebacterium casei LMG S-19264T (=DSM 44701T), isolated from a smear-ripened cheese.</title>
        <authorList>
            <consortium name="US DOE Joint Genome Institute (JGI-PGF)"/>
            <person name="Walter F."/>
            <person name="Albersmeier A."/>
            <person name="Kalinowski J."/>
            <person name="Ruckert C."/>
        </authorList>
    </citation>
    <scope>NUCLEOTIDE SEQUENCE</scope>
    <source>
        <strain evidence="7">CGMCC 1.15958</strain>
    </source>
</reference>
<reference evidence="7" key="2">
    <citation type="submission" date="2020-09" db="EMBL/GenBank/DDBJ databases">
        <authorList>
            <person name="Sun Q."/>
            <person name="Zhou Y."/>
        </authorList>
    </citation>
    <scope>NUCLEOTIDE SEQUENCE</scope>
    <source>
        <strain evidence="7">CGMCC 1.15958</strain>
    </source>
</reference>
<evidence type="ECO:0000256" key="4">
    <source>
        <dbReference type="ARBA" id="ARBA00022691"/>
    </source>
</evidence>
<dbReference type="PROSITE" id="PS00094">
    <property type="entry name" value="C5_MTASE_1"/>
    <property type="match status" value="1"/>
</dbReference>
<protein>
    <recommendedName>
        <fullName evidence="1">DNA (cytosine-5-)-methyltransferase</fullName>
        <ecNumber evidence="1">2.1.1.37</ecNumber>
    </recommendedName>
</protein>
<comment type="catalytic activity">
    <reaction evidence="6">
        <text>a 2'-deoxycytidine in DNA + S-adenosyl-L-methionine = a 5-methyl-2'-deoxycytidine in DNA + S-adenosyl-L-homocysteine + H(+)</text>
        <dbReference type="Rhea" id="RHEA:13681"/>
        <dbReference type="Rhea" id="RHEA-COMP:11369"/>
        <dbReference type="Rhea" id="RHEA-COMP:11370"/>
        <dbReference type="ChEBI" id="CHEBI:15378"/>
        <dbReference type="ChEBI" id="CHEBI:57856"/>
        <dbReference type="ChEBI" id="CHEBI:59789"/>
        <dbReference type="ChEBI" id="CHEBI:85452"/>
        <dbReference type="ChEBI" id="CHEBI:85454"/>
        <dbReference type="EC" id="2.1.1.37"/>
    </reaction>
</comment>
<dbReference type="GO" id="GO:0003886">
    <property type="term" value="F:DNA (cytosine-5-)-methyltransferase activity"/>
    <property type="evidence" value="ECO:0007669"/>
    <property type="project" value="UniProtKB-EC"/>
</dbReference>
<keyword evidence="5" id="KW-0680">Restriction system</keyword>
<dbReference type="GO" id="GO:0009307">
    <property type="term" value="P:DNA restriction-modification system"/>
    <property type="evidence" value="ECO:0007669"/>
    <property type="project" value="UniProtKB-KW"/>
</dbReference>
<dbReference type="PANTHER" id="PTHR10629:SF52">
    <property type="entry name" value="DNA (CYTOSINE-5)-METHYLTRANSFERASE 1"/>
    <property type="match status" value="1"/>
</dbReference>
<keyword evidence="8" id="KW-1185">Reference proteome</keyword>
<evidence type="ECO:0000256" key="3">
    <source>
        <dbReference type="ARBA" id="ARBA00022679"/>
    </source>
</evidence>
<comment type="caution">
    <text evidence="7">The sequence shown here is derived from an EMBL/GenBank/DDBJ whole genome shotgun (WGS) entry which is preliminary data.</text>
</comment>
<evidence type="ECO:0000313" key="7">
    <source>
        <dbReference type="EMBL" id="GGD53423.1"/>
    </source>
</evidence>
<keyword evidence="2" id="KW-0489">Methyltransferase</keyword>
<evidence type="ECO:0000256" key="6">
    <source>
        <dbReference type="ARBA" id="ARBA00047422"/>
    </source>
</evidence>
<keyword evidence="3" id="KW-0808">Transferase</keyword>
<dbReference type="RefSeq" id="WP_188765630.1">
    <property type="nucleotide sequence ID" value="NZ_BMKK01000003.1"/>
</dbReference>
<evidence type="ECO:0000256" key="2">
    <source>
        <dbReference type="ARBA" id="ARBA00022603"/>
    </source>
</evidence>
<dbReference type="PANTHER" id="PTHR10629">
    <property type="entry name" value="CYTOSINE-SPECIFIC METHYLTRANSFERASE"/>
    <property type="match status" value="1"/>
</dbReference>
<gene>
    <name evidence="7" type="ORF">GCM10011514_16930</name>
</gene>
<dbReference type="EMBL" id="BMKK01000003">
    <property type="protein sequence ID" value="GGD53423.1"/>
    <property type="molecule type" value="Genomic_DNA"/>
</dbReference>
<evidence type="ECO:0000256" key="5">
    <source>
        <dbReference type="ARBA" id="ARBA00022747"/>
    </source>
</evidence>
<dbReference type="Gene3D" id="3.40.50.150">
    <property type="entry name" value="Vaccinia Virus protein VP39"/>
    <property type="match status" value="1"/>
</dbReference>
<evidence type="ECO:0000313" key="8">
    <source>
        <dbReference type="Proteomes" id="UP000609064"/>
    </source>
</evidence>
<keyword evidence="4" id="KW-0949">S-adenosyl-L-methionine</keyword>
<proteinExistence type="predicted"/>
<name>A0A916YP93_9BACT</name>
<dbReference type="InterPro" id="IPR029063">
    <property type="entry name" value="SAM-dependent_MTases_sf"/>
</dbReference>
<dbReference type="EC" id="2.1.1.37" evidence="1"/>
<dbReference type="InterPro" id="IPR018117">
    <property type="entry name" value="C5_DNA_meth_AS"/>
</dbReference>